<dbReference type="InterPro" id="IPR008271">
    <property type="entry name" value="Ser/Thr_kinase_AS"/>
</dbReference>
<dbReference type="OrthoDB" id="6513151at2759"/>
<feature type="domain" description="Protein kinase" evidence="2">
    <location>
        <begin position="97"/>
        <end position="521"/>
    </location>
</feature>
<keyword evidence="4" id="KW-1185">Reference proteome</keyword>
<dbReference type="Pfam" id="PF00069">
    <property type="entry name" value="Pkinase"/>
    <property type="match status" value="1"/>
</dbReference>
<dbReference type="PROSITE" id="PS00108">
    <property type="entry name" value="PROTEIN_KINASE_ST"/>
    <property type="match status" value="1"/>
</dbReference>
<dbReference type="SUPFAM" id="SSF56112">
    <property type="entry name" value="Protein kinase-like (PK-like)"/>
    <property type="match status" value="1"/>
</dbReference>
<feature type="compositionally biased region" description="Polar residues" evidence="1">
    <location>
        <begin position="573"/>
        <end position="590"/>
    </location>
</feature>
<dbReference type="GO" id="GO:0005524">
    <property type="term" value="F:ATP binding"/>
    <property type="evidence" value="ECO:0007669"/>
    <property type="project" value="InterPro"/>
</dbReference>
<evidence type="ECO:0000313" key="3">
    <source>
        <dbReference type="EMBL" id="KAG8229300.1"/>
    </source>
</evidence>
<proteinExistence type="predicted"/>
<dbReference type="PANTHER" id="PTHR24359">
    <property type="entry name" value="SERINE/THREONINE-PROTEIN KINASE SBK1"/>
    <property type="match status" value="1"/>
</dbReference>
<feature type="compositionally biased region" description="Basic and acidic residues" evidence="1">
    <location>
        <begin position="553"/>
        <end position="564"/>
    </location>
</feature>
<feature type="compositionally biased region" description="Polar residues" evidence="1">
    <location>
        <begin position="530"/>
        <end position="545"/>
    </location>
</feature>
<sequence>MNFSKLARPLGRKRAKGGSGENSTCDTTVVISAEDDASSCQRRRDSKNHRLSVSERSALHKIPEPVLPEIDLDLSPCPQNAVPNVTSFQNHSSPCEYDVVRTLAEGCFARVLLARRRGAPVSLKAVHAELTSPRDFYRELHYSIRLGAHPGIVTTYEGGAFVVRGSASSCGTTEARSPVASISRHPSANSGTTSGYASYRLASLERPTPTKGIGQGGQLSPQGCVPSTPSGGPPPFTPPLPAFYVMTQEVAPLGDLSAHVALWCKAPLWRRGASPSVRGRSSVASLGMLPEGGMAGAEAAVKRAARQLSSALSFMHDAGVVHRDLKLENVLVFAADLSLVKICDLGSARRSGTLVTKVRTTWSAWVPPEVRATLDRERYECRPASDAFQLGLLISTTLAAAANATSLAANSPAAPAPQNLGAMKTDASTAAATGGSSWWWARRNTKADENRAAVTKACRRGSVPRAHRASVTAMPAPLEIPARFRRYSARFLRLARRLLDPDPETRSPVSEVYKYLDDPWLDRAYYPASPNSNSVAPAQVTQSVQRPLVKPPEGFRRASMDNRSARSRGGNATPRNDQCLEQVTNSNFLTVPQAAPQAPSTPRGDGEDEEEEEFYEFEDECWDAEGEEDEDEEEEELDPSRRKLRRMLAACGVESGTDRYTQAQKRLWSWVLESQPGEATEEDWGDEGWHMAQTGSH</sequence>
<gene>
    <name evidence="3" type="ORF">J437_LFUL009059</name>
</gene>
<reference evidence="3" key="1">
    <citation type="submission" date="2013-04" db="EMBL/GenBank/DDBJ databases">
        <authorList>
            <person name="Qu J."/>
            <person name="Murali S.C."/>
            <person name="Bandaranaike D."/>
            <person name="Bellair M."/>
            <person name="Blankenburg K."/>
            <person name="Chao H."/>
            <person name="Dinh H."/>
            <person name="Doddapaneni H."/>
            <person name="Downs B."/>
            <person name="Dugan-Rocha S."/>
            <person name="Elkadiri S."/>
            <person name="Gnanaolivu R.D."/>
            <person name="Hernandez B."/>
            <person name="Javaid M."/>
            <person name="Jayaseelan J.C."/>
            <person name="Lee S."/>
            <person name="Li M."/>
            <person name="Ming W."/>
            <person name="Munidasa M."/>
            <person name="Muniz J."/>
            <person name="Nguyen L."/>
            <person name="Ongeri F."/>
            <person name="Osuji N."/>
            <person name="Pu L.-L."/>
            <person name="Puazo M."/>
            <person name="Qu C."/>
            <person name="Quiroz J."/>
            <person name="Raj R."/>
            <person name="Weissenberger G."/>
            <person name="Xin Y."/>
            <person name="Zou X."/>
            <person name="Han Y."/>
            <person name="Richards S."/>
            <person name="Worley K."/>
            <person name="Muzny D."/>
            <person name="Gibbs R."/>
        </authorList>
    </citation>
    <scope>NUCLEOTIDE SEQUENCE</scope>
    <source>
        <strain evidence="3">Sampled in the wild</strain>
    </source>
</reference>
<name>A0A8K0K6K6_LADFU</name>
<dbReference type="Proteomes" id="UP000792457">
    <property type="component" value="Unassembled WGS sequence"/>
</dbReference>
<feature type="region of interest" description="Disordered" evidence="1">
    <location>
        <begin position="36"/>
        <end position="55"/>
    </location>
</feature>
<dbReference type="InterPro" id="IPR000719">
    <property type="entry name" value="Prot_kinase_dom"/>
</dbReference>
<feature type="region of interest" description="Disordered" evidence="1">
    <location>
        <begin position="677"/>
        <end position="697"/>
    </location>
</feature>
<dbReference type="Gene3D" id="1.10.510.10">
    <property type="entry name" value="Transferase(Phosphotransferase) domain 1"/>
    <property type="match status" value="1"/>
</dbReference>
<dbReference type="SMART" id="SM00220">
    <property type="entry name" value="S_TKc"/>
    <property type="match status" value="1"/>
</dbReference>
<dbReference type="EMBL" id="KZ308425">
    <property type="protein sequence ID" value="KAG8229300.1"/>
    <property type="molecule type" value="Genomic_DNA"/>
</dbReference>
<dbReference type="AlphaFoldDB" id="A0A8K0K6K6"/>
<accession>A0A8K0K6K6</accession>
<protein>
    <recommendedName>
        <fullName evidence="2">Protein kinase domain-containing protein</fullName>
    </recommendedName>
</protein>
<feature type="region of interest" description="Disordered" evidence="1">
    <location>
        <begin position="1"/>
        <end position="26"/>
    </location>
</feature>
<feature type="compositionally biased region" description="Acidic residues" evidence="1">
    <location>
        <begin position="606"/>
        <end position="637"/>
    </location>
</feature>
<feature type="region of interest" description="Disordered" evidence="1">
    <location>
        <begin position="207"/>
        <end position="233"/>
    </location>
</feature>
<dbReference type="PANTHER" id="PTHR24359:SF26">
    <property type="entry name" value="SERINE_THREONINE-PROTEIN KINASE MENG-PO"/>
    <property type="match status" value="1"/>
</dbReference>
<dbReference type="GO" id="GO:0004674">
    <property type="term" value="F:protein serine/threonine kinase activity"/>
    <property type="evidence" value="ECO:0007669"/>
    <property type="project" value="TreeGrafter"/>
</dbReference>
<feature type="region of interest" description="Disordered" evidence="1">
    <location>
        <begin position="530"/>
        <end position="641"/>
    </location>
</feature>
<evidence type="ECO:0000256" key="1">
    <source>
        <dbReference type="SAM" id="MobiDB-lite"/>
    </source>
</evidence>
<comment type="caution">
    <text evidence="3">The sequence shown here is derived from an EMBL/GenBank/DDBJ whole genome shotgun (WGS) entry which is preliminary data.</text>
</comment>
<evidence type="ECO:0000313" key="4">
    <source>
        <dbReference type="Proteomes" id="UP000792457"/>
    </source>
</evidence>
<evidence type="ECO:0000259" key="2">
    <source>
        <dbReference type="PROSITE" id="PS50011"/>
    </source>
</evidence>
<dbReference type="InterPro" id="IPR011009">
    <property type="entry name" value="Kinase-like_dom_sf"/>
</dbReference>
<reference evidence="3" key="2">
    <citation type="submission" date="2017-10" db="EMBL/GenBank/DDBJ databases">
        <title>Ladona fulva Genome sequencing and assembly.</title>
        <authorList>
            <person name="Murali S."/>
            <person name="Richards S."/>
            <person name="Bandaranaike D."/>
            <person name="Bellair M."/>
            <person name="Blankenburg K."/>
            <person name="Chao H."/>
            <person name="Dinh H."/>
            <person name="Doddapaneni H."/>
            <person name="Dugan-Rocha S."/>
            <person name="Elkadiri S."/>
            <person name="Gnanaolivu R."/>
            <person name="Hernandez B."/>
            <person name="Skinner E."/>
            <person name="Javaid M."/>
            <person name="Lee S."/>
            <person name="Li M."/>
            <person name="Ming W."/>
            <person name="Munidasa M."/>
            <person name="Muniz J."/>
            <person name="Nguyen L."/>
            <person name="Hughes D."/>
            <person name="Osuji N."/>
            <person name="Pu L.-L."/>
            <person name="Puazo M."/>
            <person name="Qu C."/>
            <person name="Quiroz J."/>
            <person name="Raj R."/>
            <person name="Weissenberger G."/>
            <person name="Xin Y."/>
            <person name="Zou X."/>
            <person name="Han Y."/>
            <person name="Worley K."/>
            <person name="Muzny D."/>
            <person name="Gibbs R."/>
        </authorList>
    </citation>
    <scope>NUCLEOTIDE SEQUENCE</scope>
    <source>
        <strain evidence="3">Sampled in the wild</strain>
    </source>
</reference>
<dbReference type="PROSITE" id="PS50011">
    <property type="entry name" value="PROTEIN_KINASE_DOM"/>
    <property type="match status" value="1"/>
</dbReference>
<organism evidence="3 4">
    <name type="scientific">Ladona fulva</name>
    <name type="common">Scarce chaser dragonfly</name>
    <name type="synonym">Libellula fulva</name>
    <dbReference type="NCBI Taxonomy" id="123851"/>
    <lineage>
        <taxon>Eukaryota</taxon>
        <taxon>Metazoa</taxon>
        <taxon>Ecdysozoa</taxon>
        <taxon>Arthropoda</taxon>
        <taxon>Hexapoda</taxon>
        <taxon>Insecta</taxon>
        <taxon>Pterygota</taxon>
        <taxon>Palaeoptera</taxon>
        <taxon>Odonata</taxon>
        <taxon>Epiprocta</taxon>
        <taxon>Anisoptera</taxon>
        <taxon>Libelluloidea</taxon>
        <taxon>Libellulidae</taxon>
        <taxon>Ladona</taxon>
    </lineage>
</organism>